<dbReference type="Pfam" id="PF04542">
    <property type="entry name" value="Sigma70_r2"/>
    <property type="match status" value="1"/>
</dbReference>
<dbReference type="InterPro" id="IPR000792">
    <property type="entry name" value="Tscrpt_reg_LuxR_C"/>
</dbReference>
<accession>A0A5S9F624</accession>
<evidence type="ECO:0000256" key="6">
    <source>
        <dbReference type="ARBA" id="ARBA00023163"/>
    </source>
</evidence>
<evidence type="ECO:0000256" key="7">
    <source>
        <dbReference type="ARBA" id="ARBA00024701"/>
    </source>
</evidence>
<dbReference type="SUPFAM" id="SSF46894">
    <property type="entry name" value="C-terminal effector domain of the bipartite response regulators"/>
    <property type="match status" value="1"/>
</dbReference>
<keyword evidence="10" id="KW-0240">DNA-directed RNA polymerase</keyword>
<dbReference type="GO" id="GO:0006352">
    <property type="term" value="P:DNA-templated transcription initiation"/>
    <property type="evidence" value="ECO:0007669"/>
    <property type="project" value="InterPro"/>
</dbReference>
<gene>
    <name evidence="10" type="ORF">UABAM_04251</name>
</gene>
<evidence type="ECO:0000256" key="3">
    <source>
        <dbReference type="ARBA" id="ARBA00023015"/>
    </source>
</evidence>
<keyword evidence="3" id="KW-0805">Transcription regulation</keyword>
<dbReference type="AlphaFoldDB" id="A0A5S9F624"/>
<comment type="similarity">
    <text evidence="1">Belongs to the sigma-70 factor family.</text>
</comment>
<dbReference type="InterPro" id="IPR014284">
    <property type="entry name" value="RNA_pol_sigma-70_dom"/>
</dbReference>
<dbReference type="NCBIfam" id="TIGR02937">
    <property type="entry name" value="sigma70-ECF"/>
    <property type="match status" value="1"/>
</dbReference>
<dbReference type="InterPro" id="IPR016032">
    <property type="entry name" value="Sig_transdc_resp-reg_C-effctor"/>
</dbReference>
<dbReference type="Gene3D" id="1.10.1740.10">
    <property type="match status" value="1"/>
</dbReference>
<dbReference type="SUPFAM" id="SSF88946">
    <property type="entry name" value="Sigma2 domain of RNA polymerase sigma factors"/>
    <property type="match status" value="1"/>
</dbReference>
<keyword evidence="5" id="KW-0238">DNA-binding</keyword>
<dbReference type="InterPro" id="IPR036388">
    <property type="entry name" value="WH-like_DNA-bd_sf"/>
</dbReference>
<evidence type="ECO:0000256" key="2">
    <source>
        <dbReference type="ARBA" id="ARBA00021245"/>
    </source>
</evidence>
<feature type="domain" description="RNA polymerase sigma-70 region 2" evidence="8">
    <location>
        <begin position="27"/>
        <end position="89"/>
    </location>
</feature>
<dbReference type="GO" id="GO:0016987">
    <property type="term" value="F:sigma factor activity"/>
    <property type="evidence" value="ECO:0007669"/>
    <property type="project" value="UniProtKB-KW"/>
</dbReference>
<evidence type="ECO:0000259" key="8">
    <source>
        <dbReference type="Pfam" id="PF04542"/>
    </source>
</evidence>
<keyword evidence="4" id="KW-0731">Sigma factor</keyword>
<name>A0A5S9F624_UABAM</name>
<evidence type="ECO:0000259" key="9">
    <source>
        <dbReference type="Pfam" id="PF08281"/>
    </source>
</evidence>
<dbReference type="PANTHER" id="PTHR43133:SF8">
    <property type="entry name" value="RNA POLYMERASE SIGMA FACTOR HI_1459-RELATED"/>
    <property type="match status" value="1"/>
</dbReference>
<dbReference type="Gene3D" id="1.10.10.10">
    <property type="entry name" value="Winged helix-like DNA-binding domain superfamily/Winged helix DNA-binding domain"/>
    <property type="match status" value="1"/>
</dbReference>
<evidence type="ECO:0000313" key="10">
    <source>
        <dbReference type="EMBL" id="BBM85872.1"/>
    </source>
</evidence>
<dbReference type="InterPro" id="IPR039425">
    <property type="entry name" value="RNA_pol_sigma-70-like"/>
</dbReference>
<dbReference type="KEGG" id="uam:UABAM_04251"/>
<dbReference type="InterPro" id="IPR013249">
    <property type="entry name" value="RNA_pol_sigma70_r4_t2"/>
</dbReference>
<dbReference type="Proteomes" id="UP000326354">
    <property type="component" value="Chromosome"/>
</dbReference>
<dbReference type="OrthoDB" id="9784272at2"/>
<dbReference type="InterPro" id="IPR007627">
    <property type="entry name" value="RNA_pol_sigma70_r2"/>
</dbReference>
<dbReference type="PANTHER" id="PTHR43133">
    <property type="entry name" value="RNA POLYMERASE ECF-TYPE SIGMA FACTO"/>
    <property type="match status" value="1"/>
</dbReference>
<dbReference type="GO" id="GO:0003677">
    <property type="term" value="F:DNA binding"/>
    <property type="evidence" value="ECO:0007669"/>
    <property type="project" value="UniProtKB-KW"/>
</dbReference>
<organism evidence="10 11">
    <name type="scientific">Uabimicrobium amorphum</name>
    <dbReference type="NCBI Taxonomy" id="2596890"/>
    <lineage>
        <taxon>Bacteria</taxon>
        <taxon>Pseudomonadati</taxon>
        <taxon>Planctomycetota</taxon>
        <taxon>Candidatus Uabimicrobiia</taxon>
        <taxon>Candidatus Uabimicrobiales</taxon>
        <taxon>Candidatus Uabimicrobiaceae</taxon>
        <taxon>Candidatus Uabimicrobium</taxon>
    </lineage>
</organism>
<proteinExistence type="inferred from homology"/>
<dbReference type="RefSeq" id="WP_151969960.1">
    <property type="nucleotide sequence ID" value="NZ_AP019860.1"/>
</dbReference>
<evidence type="ECO:0000256" key="1">
    <source>
        <dbReference type="ARBA" id="ARBA00007788"/>
    </source>
</evidence>
<reference evidence="10 11" key="1">
    <citation type="submission" date="2019-08" db="EMBL/GenBank/DDBJ databases">
        <title>Complete genome sequence of Candidatus Uab amorphum.</title>
        <authorList>
            <person name="Shiratori T."/>
            <person name="Suzuki S."/>
            <person name="Kakizawa Y."/>
            <person name="Ishida K."/>
        </authorList>
    </citation>
    <scope>NUCLEOTIDE SEQUENCE [LARGE SCALE GENOMIC DNA]</scope>
    <source>
        <strain evidence="10 11">SRT547</strain>
    </source>
</reference>
<dbReference type="GO" id="GO:0000428">
    <property type="term" value="C:DNA-directed RNA polymerase complex"/>
    <property type="evidence" value="ECO:0007669"/>
    <property type="project" value="UniProtKB-KW"/>
</dbReference>
<evidence type="ECO:0000256" key="4">
    <source>
        <dbReference type="ARBA" id="ARBA00023082"/>
    </source>
</evidence>
<dbReference type="PRINTS" id="PR00038">
    <property type="entry name" value="HTHLUXR"/>
</dbReference>
<sequence length="168" mass="20187">MKTEDEQDSDIDLEKLQRGHRDEFDKIYQKYASKVFMYAYRALSHREDAEEIIQEVFSEIWQQRQKIHSEGFIWKLVRCRCIDRLRKKKVQCISDEHLDQVYRESDIGKRLIQEEQRQKILQKISEGERQVLSLLMKGLTRQEIAELLKTPIGTIDSRLHRLKNKLKG</sequence>
<keyword evidence="6" id="KW-0804">Transcription</keyword>
<dbReference type="InterPro" id="IPR013325">
    <property type="entry name" value="RNA_pol_sigma_r2"/>
</dbReference>
<evidence type="ECO:0000256" key="5">
    <source>
        <dbReference type="ARBA" id="ARBA00023125"/>
    </source>
</evidence>
<keyword evidence="11" id="KW-1185">Reference proteome</keyword>
<dbReference type="EMBL" id="AP019860">
    <property type="protein sequence ID" value="BBM85872.1"/>
    <property type="molecule type" value="Genomic_DNA"/>
</dbReference>
<dbReference type="Pfam" id="PF08281">
    <property type="entry name" value="Sigma70_r4_2"/>
    <property type="match status" value="1"/>
</dbReference>
<evidence type="ECO:0000313" key="11">
    <source>
        <dbReference type="Proteomes" id="UP000326354"/>
    </source>
</evidence>
<comment type="function">
    <text evidence="7">Sigma factors are initiation factors that promote the attachment of RNA polymerase to specific initiation sites and are then released. Sigma-S contributes to the protection against external stress, thus playing a role in cellular fitness and survival.</text>
</comment>
<protein>
    <recommendedName>
        <fullName evidence="2">RNA polymerase sigma factor SigS</fullName>
    </recommendedName>
</protein>
<feature type="domain" description="RNA polymerase sigma factor 70 region 4 type 2" evidence="9">
    <location>
        <begin position="119"/>
        <end position="166"/>
    </location>
</feature>